<keyword evidence="3" id="KW-1185">Reference proteome</keyword>
<sequence length="588" mass="60961">MKKRKSPSLAPSGGKEGGRNSPALKDGRVRPTNNQLLYKTHLRWDKHYTYGTNPALNLPSETPGFPSVTSAFLRVLSALQKAEEDRCGRSILQLLSTNTRRTKVVELSSGTHRVPDELKKHYLSDATGGQYSTNLDRNRYGQDDNYLFTVIRYDLEFLGLCPCLVDVEIVDVKAGNQSIIVSAGDHYCKCKQNTSGQCEGNANGQLTPAASQSRRGGRHHGPAPPQLTTVPGTGNSSSQPQIMRMDSSGKLSDLAAAVHLPQRSPQLAPEAAQLPPGHGQPPHPQQLPTGPHFPWDPSGFAAAVGVAPTLPFPGFTGPLTLPPSALNPNSSVGAGGAPSALHPAGSLAGLHNSLSASTSLPSLPSLTLPPHASSSLPPLGINATTAAGAVSTQNPLHQPPQHGLPEHTLGLSIPPQLHPGGLIPPAHPNLIGASFPPNNPAGLGGAGNSGSNPMLSSGVAGGMNAFSPLVAQGGILGGQGPPPSPGSAADVAAAAAVATTHSLQRSPMHRAEQNLPPSPPAINQQASSPQPSVSGASQLFDTLVMAATGGCHDGRREELLGSAKLLELFPHKFLLGETHLRDWLSAEL</sequence>
<feature type="region of interest" description="Disordered" evidence="1">
    <location>
        <begin position="269"/>
        <end position="296"/>
    </location>
</feature>
<evidence type="ECO:0000256" key="1">
    <source>
        <dbReference type="SAM" id="MobiDB-lite"/>
    </source>
</evidence>
<dbReference type="EMBL" id="MU069761">
    <property type="protein sequence ID" value="KAF5834371.1"/>
    <property type="molecule type" value="Genomic_DNA"/>
</dbReference>
<feature type="compositionally biased region" description="Polar residues" evidence="1">
    <location>
        <begin position="226"/>
        <end position="241"/>
    </location>
</feature>
<organism evidence="2 3">
    <name type="scientific">Dunaliella salina</name>
    <name type="common">Green alga</name>
    <name type="synonym">Protococcus salinus</name>
    <dbReference type="NCBI Taxonomy" id="3046"/>
    <lineage>
        <taxon>Eukaryota</taxon>
        <taxon>Viridiplantae</taxon>
        <taxon>Chlorophyta</taxon>
        <taxon>core chlorophytes</taxon>
        <taxon>Chlorophyceae</taxon>
        <taxon>CS clade</taxon>
        <taxon>Chlamydomonadales</taxon>
        <taxon>Dunaliellaceae</taxon>
        <taxon>Dunaliella</taxon>
    </lineage>
</organism>
<gene>
    <name evidence="2" type="ORF">DUNSADRAFT_8994</name>
</gene>
<evidence type="ECO:0000313" key="2">
    <source>
        <dbReference type="EMBL" id="KAF5834371.1"/>
    </source>
</evidence>
<dbReference type="Proteomes" id="UP000815325">
    <property type="component" value="Unassembled WGS sequence"/>
</dbReference>
<accession>A0ABQ7GIF7</accession>
<name>A0ABQ7GIF7_DUNSA</name>
<comment type="caution">
    <text evidence="2">The sequence shown here is derived from an EMBL/GenBank/DDBJ whole genome shotgun (WGS) entry which is preliminary data.</text>
</comment>
<feature type="region of interest" description="Disordered" evidence="1">
    <location>
        <begin position="391"/>
        <end position="423"/>
    </location>
</feature>
<evidence type="ECO:0000313" key="3">
    <source>
        <dbReference type="Proteomes" id="UP000815325"/>
    </source>
</evidence>
<reference evidence="2" key="1">
    <citation type="submission" date="2017-08" db="EMBL/GenBank/DDBJ databases">
        <authorList>
            <person name="Polle J.E."/>
            <person name="Barry K."/>
            <person name="Cushman J."/>
            <person name="Schmutz J."/>
            <person name="Tran D."/>
            <person name="Hathwaick L.T."/>
            <person name="Yim W.C."/>
            <person name="Jenkins J."/>
            <person name="Mckie-Krisberg Z.M."/>
            <person name="Prochnik S."/>
            <person name="Lindquist E."/>
            <person name="Dockter R.B."/>
            <person name="Adam C."/>
            <person name="Molina H."/>
            <person name="Bunkerborg J."/>
            <person name="Jin E."/>
            <person name="Buchheim M."/>
            <person name="Magnuson J."/>
        </authorList>
    </citation>
    <scope>NUCLEOTIDE SEQUENCE</scope>
    <source>
        <strain evidence="2">CCAP 19/18</strain>
    </source>
</reference>
<feature type="region of interest" description="Disordered" evidence="1">
    <location>
        <begin position="1"/>
        <end position="32"/>
    </location>
</feature>
<proteinExistence type="predicted"/>
<feature type="compositionally biased region" description="Polar residues" evidence="1">
    <location>
        <begin position="521"/>
        <end position="535"/>
    </location>
</feature>
<feature type="region of interest" description="Disordered" evidence="1">
    <location>
        <begin position="499"/>
        <end position="535"/>
    </location>
</feature>
<protein>
    <submittedName>
        <fullName evidence="2">Uncharacterized protein</fullName>
    </submittedName>
</protein>
<feature type="region of interest" description="Disordered" evidence="1">
    <location>
        <begin position="198"/>
        <end position="244"/>
    </location>
</feature>
<feature type="compositionally biased region" description="Polar residues" evidence="1">
    <location>
        <begin position="198"/>
        <end position="214"/>
    </location>
</feature>